<feature type="region of interest" description="Disordered" evidence="3">
    <location>
        <begin position="75"/>
        <end position="96"/>
    </location>
</feature>
<keyword evidence="5" id="KW-1185">Reference proteome</keyword>
<name>A7NJ95_ROSCS</name>
<dbReference type="Proteomes" id="UP000000263">
    <property type="component" value="Chromosome"/>
</dbReference>
<dbReference type="InterPro" id="IPR036165">
    <property type="entry name" value="YefM-like_sf"/>
</dbReference>
<evidence type="ECO:0000256" key="1">
    <source>
        <dbReference type="ARBA" id="ARBA00009981"/>
    </source>
</evidence>
<evidence type="ECO:0000256" key="3">
    <source>
        <dbReference type="SAM" id="MobiDB-lite"/>
    </source>
</evidence>
<dbReference type="STRING" id="383372.Rcas_1470"/>
<dbReference type="eggNOG" id="ENOG502ZRCU">
    <property type="taxonomic scope" value="Bacteria"/>
</dbReference>
<reference evidence="4 5" key="1">
    <citation type="submission" date="2007-08" db="EMBL/GenBank/DDBJ databases">
        <title>Complete sequence of Roseiflexus castenholzii DSM 13941.</title>
        <authorList>
            <consortium name="US DOE Joint Genome Institute"/>
            <person name="Copeland A."/>
            <person name="Lucas S."/>
            <person name="Lapidus A."/>
            <person name="Barry K."/>
            <person name="Glavina del Rio T."/>
            <person name="Dalin E."/>
            <person name="Tice H."/>
            <person name="Pitluck S."/>
            <person name="Thompson L.S."/>
            <person name="Brettin T."/>
            <person name="Bruce D."/>
            <person name="Detter J.C."/>
            <person name="Han C."/>
            <person name="Tapia R."/>
            <person name="Schmutz J."/>
            <person name="Larimer F."/>
            <person name="Land M."/>
            <person name="Hauser L."/>
            <person name="Kyrpides N."/>
            <person name="Mikhailova N."/>
            <person name="Bryant D.A."/>
            <person name="Hanada S."/>
            <person name="Tsukatani Y."/>
            <person name="Richardson P."/>
        </authorList>
    </citation>
    <scope>NUCLEOTIDE SEQUENCE [LARGE SCALE GENOMIC DNA]</scope>
    <source>
        <strain evidence="5">DSM 13941 / HLO8</strain>
    </source>
</reference>
<sequence length="96" mass="10714">MKIASVAEVKAKFSAYLKASEEELVVITRNGKAVGVLLPIEDDDDLERLALAYSKQFRSLLDNARKEIAAGKGISHDDFWNDSELDSEEPTEERSE</sequence>
<dbReference type="AlphaFoldDB" id="A7NJ95"/>
<evidence type="ECO:0000256" key="2">
    <source>
        <dbReference type="RuleBase" id="RU362080"/>
    </source>
</evidence>
<feature type="compositionally biased region" description="Acidic residues" evidence="3">
    <location>
        <begin position="80"/>
        <end position="96"/>
    </location>
</feature>
<comment type="similarity">
    <text evidence="1 2">Belongs to the phD/YefM antitoxin family.</text>
</comment>
<evidence type="ECO:0000313" key="5">
    <source>
        <dbReference type="Proteomes" id="UP000000263"/>
    </source>
</evidence>
<dbReference type="RefSeq" id="WP_012119993.1">
    <property type="nucleotide sequence ID" value="NC_009767.1"/>
</dbReference>
<accession>A7NJ95</accession>
<dbReference type="EMBL" id="CP000804">
    <property type="protein sequence ID" value="ABU57565.1"/>
    <property type="molecule type" value="Genomic_DNA"/>
</dbReference>
<gene>
    <name evidence="4" type="ordered locus">Rcas_1470</name>
</gene>
<organism evidence="4 5">
    <name type="scientific">Roseiflexus castenholzii (strain DSM 13941 / HLO8)</name>
    <dbReference type="NCBI Taxonomy" id="383372"/>
    <lineage>
        <taxon>Bacteria</taxon>
        <taxon>Bacillati</taxon>
        <taxon>Chloroflexota</taxon>
        <taxon>Chloroflexia</taxon>
        <taxon>Chloroflexales</taxon>
        <taxon>Roseiflexineae</taxon>
        <taxon>Roseiflexaceae</taxon>
        <taxon>Roseiflexus</taxon>
    </lineage>
</organism>
<dbReference type="OrthoDB" id="165038at2"/>
<dbReference type="InterPro" id="IPR006442">
    <property type="entry name" value="Antitoxin_Phd/YefM"/>
</dbReference>
<proteinExistence type="inferred from homology"/>
<comment type="function">
    <text evidence="2">Antitoxin component of a type II toxin-antitoxin (TA) system.</text>
</comment>
<dbReference type="Pfam" id="PF02604">
    <property type="entry name" value="PhdYeFM_antitox"/>
    <property type="match status" value="1"/>
</dbReference>
<dbReference type="NCBIfam" id="TIGR01552">
    <property type="entry name" value="phd_fam"/>
    <property type="match status" value="1"/>
</dbReference>
<dbReference type="HOGENOM" id="CLU_2357933_0_0_0"/>
<dbReference type="Gene3D" id="3.40.1620.10">
    <property type="entry name" value="YefM-like domain"/>
    <property type="match status" value="1"/>
</dbReference>
<dbReference type="KEGG" id="rca:Rcas_1470"/>
<protein>
    <recommendedName>
        <fullName evidence="2">Antitoxin</fullName>
    </recommendedName>
</protein>
<evidence type="ECO:0000313" key="4">
    <source>
        <dbReference type="EMBL" id="ABU57565.1"/>
    </source>
</evidence>
<dbReference type="SUPFAM" id="SSF143120">
    <property type="entry name" value="YefM-like"/>
    <property type="match status" value="1"/>
</dbReference>